<name>A6IZE9_RAT</name>
<evidence type="ECO:0000313" key="3">
    <source>
        <dbReference type="Proteomes" id="UP000234681"/>
    </source>
</evidence>
<sequence>MGNFNIMLFQWPEVLFWVPLLLSFSVPKNGNPLKTLIWMHRGCGGHISSCHISIPLH</sequence>
<organism evidence="2 3">
    <name type="scientific">Rattus norvegicus</name>
    <name type="common">Rat</name>
    <dbReference type="NCBI Taxonomy" id="10116"/>
    <lineage>
        <taxon>Eukaryota</taxon>
        <taxon>Metazoa</taxon>
        <taxon>Chordata</taxon>
        <taxon>Craniata</taxon>
        <taxon>Vertebrata</taxon>
        <taxon>Euteleostomi</taxon>
        <taxon>Mammalia</taxon>
        <taxon>Eutheria</taxon>
        <taxon>Euarchontoglires</taxon>
        <taxon>Glires</taxon>
        <taxon>Rodentia</taxon>
        <taxon>Myomorpha</taxon>
        <taxon>Muroidea</taxon>
        <taxon>Muridae</taxon>
        <taxon>Murinae</taxon>
        <taxon>Rattus</taxon>
    </lineage>
</organism>
<dbReference type="AlphaFoldDB" id="A6IZE9"/>
<dbReference type="Proteomes" id="UP000234681">
    <property type="component" value="Chromosome 19"/>
</dbReference>
<evidence type="ECO:0000256" key="1">
    <source>
        <dbReference type="SAM" id="SignalP"/>
    </source>
</evidence>
<keyword evidence="1" id="KW-0732">Signal</keyword>
<proteinExistence type="predicted"/>
<gene>
    <name evidence="2" type="ORF">rCG_51123</name>
</gene>
<evidence type="ECO:0000313" key="2">
    <source>
        <dbReference type="EMBL" id="EDL92627.1"/>
    </source>
</evidence>
<feature type="signal peptide" evidence="1">
    <location>
        <begin position="1"/>
        <end position="23"/>
    </location>
</feature>
<protein>
    <submittedName>
        <fullName evidence="2">RCG51123</fullName>
    </submittedName>
</protein>
<dbReference type="EMBL" id="CH473972">
    <property type="protein sequence ID" value="EDL92627.1"/>
    <property type="molecule type" value="Genomic_DNA"/>
</dbReference>
<reference evidence="3" key="1">
    <citation type="submission" date="2005-09" db="EMBL/GenBank/DDBJ databases">
        <authorList>
            <person name="Mural R.J."/>
            <person name="Li P.W."/>
            <person name="Adams M.D."/>
            <person name="Amanatides P.G."/>
            <person name="Baden-Tillson H."/>
            <person name="Barnstead M."/>
            <person name="Chin S.H."/>
            <person name="Dew I."/>
            <person name="Evans C.A."/>
            <person name="Ferriera S."/>
            <person name="Flanigan M."/>
            <person name="Fosler C."/>
            <person name="Glodek A."/>
            <person name="Gu Z."/>
            <person name="Holt R.A."/>
            <person name="Jennings D."/>
            <person name="Kraft C.L."/>
            <person name="Lu F."/>
            <person name="Nguyen T."/>
            <person name="Nusskern D.R."/>
            <person name="Pfannkoch C.M."/>
            <person name="Sitter C."/>
            <person name="Sutton G.G."/>
            <person name="Venter J.C."/>
            <person name="Wang Z."/>
            <person name="Woodage T."/>
            <person name="Zheng X.H."/>
            <person name="Zhong F."/>
        </authorList>
    </citation>
    <scope>NUCLEOTIDE SEQUENCE [LARGE SCALE GENOMIC DNA]</scope>
    <source>
        <strain>BN</strain>
        <strain evidence="3">Sprague-Dawley</strain>
    </source>
</reference>
<accession>A6IZE9</accession>
<feature type="chain" id="PRO_5039905344" evidence="1">
    <location>
        <begin position="24"/>
        <end position="57"/>
    </location>
</feature>